<evidence type="ECO:0000313" key="1">
    <source>
        <dbReference type="EMBL" id="ERL91080.1"/>
    </source>
</evidence>
<dbReference type="AlphaFoldDB" id="U4UM48"/>
<accession>U4UM48</accession>
<dbReference type="EMBL" id="KB632274">
    <property type="protein sequence ID" value="ERL91080.1"/>
    <property type="molecule type" value="Genomic_DNA"/>
</dbReference>
<protein>
    <submittedName>
        <fullName evidence="1">Uncharacterized protein</fullName>
    </submittedName>
</protein>
<organism evidence="1 2">
    <name type="scientific">Dendroctonus ponderosae</name>
    <name type="common">Mountain pine beetle</name>
    <dbReference type="NCBI Taxonomy" id="77166"/>
    <lineage>
        <taxon>Eukaryota</taxon>
        <taxon>Metazoa</taxon>
        <taxon>Ecdysozoa</taxon>
        <taxon>Arthropoda</taxon>
        <taxon>Hexapoda</taxon>
        <taxon>Insecta</taxon>
        <taxon>Pterygota</taxon>
        <taxon>Neoptera</taxon>
        <taxon>Endopterygota</taxon>
        <taxon>Coleoptera</taxon>
        <taxon>Polyphaga</taxon>
        <taxon>Cucujiformia</taxon>
        <taxon>Curculionidae</taxon>
        <taxon>Scolytinae</taxon>
        <taxon>Dendroctonus</taxon>
    </lineage>
</organism>
<evidence type="ECO:0000313" key="2">
    <source>
        <dbReference type="Proteomes" id="UP000030742"/>
    </source>
</evidence>
<gene>
    <name evidence="1" type="ORF">D910_08422</name>
</gene>
<proteinExistence type="predicted"/>
<name>U4UM48_DENPD</name>
<sequence length="186" mass="22040">MATKTVTREFYIYRIEYRIKGQGLNEEQKRAVKAEDTLVTIDLWQRTWQGDGETGEPRTASWTRRLIPHLEPWLNRRWGDITYALCQCLTGHGCLSAYLHRFKRIEDPKCLYEDALKDTAEHTLFHCLRFEQITMETEVRVGERLTAENIVLIMMTTKDNWKAIADMMEQIVKIKEGEKRRMQTLE</sequence>
<dbReference type="Proteomes" id="UP000030742">
    <property type="component" value="Unassembled WGS sequence"/>
</dbReference>
<reference evidence="1 2" key="1">
    <citation type="journal article" date="2013" name="Genome Biol.">
        <title>Draft genome of the mountain pine beetle, Dendroctonus ponderosae Hopkins, a major forest pest.</title>
        <authorList>
            <person name="Keeling C.I."/>
            <person name="Yuen M.M."/>
            <person name="Liao N.Y."/>
            <person name="Docking T.R."/>
            <person name="Chan S.K."/>
            <person name="Taylor G.A."/>
            <person name="Palmquist D.L."/>
            <person name="Jackman S.D."/>
            <person name="Nguyen A."/>
            <person name="Li M."/>
            <person name="Henderson H."/>
            <person name="Janes J.K."/>
            <person name="Zhao Y."/>
            <person name="Pandoh P."/>
            <person name="Moore R."/>
            <person name="Sperling F.A."/>
            <person name="Huber D.P."/>
            <person name="Birol I."/>
            <person name="Jones S.J."/>
            <person name="Bohlmann J."/>
        </authorList>
    </citation>
    <scope>NUCLEOTIDE SEQUENCE</scope>
</reference>